<reference evidence="3" key="1">
    <citation type="journal article" date="2019" name="Int. J. Syst. Evol. Microbiol.">
        <title>The Global Catalogue of Microorganisms (GCM) 10K type strain sequencing project: providing services to taxonomists for standard genome sequencing and annotation.</title>
        <authorList>
            <consortium name="The Broad Institute Genomics Platform"/>
            <consortium name="The Broad Institute Genome Sequencing Center for Infectious Disease"/>
            <person name="Wu L."/>
            <person name="Ma J."/>
        </authorList>
    </citation>
    <scope>NUCLEOTIDE SEQUENCE [LARGE SCALE GENOMIC DNA]</scope>
    <source>
        <strain evidence="3">JCM 18200</strain>
    </source>
</reference>
<dbReference type="PROSITE" id="PS50042">
    <property type="entry name" value="CNMP_BINDING_3"/>
    <property type="match status" value="1"/>
</dbReference>
<evidence type="ECO:0000259" key="1">
    <source>
        <dbReference type="PROSITE" id="PS50042"/>
    </source>
</evidence>
<name>A0ABP9BUT7_9SPHI</name>
<sequence length="186" mass="21697">MSPELINFLGINEPYLSNLINALDFLSFRKGDYFLQQGAYCRNIAIMTSGSARTFYIKESGEDVSFLLQYDYAFLTDYESVLLNQPAKVNIQFLEDATVYLFPTKLLNSLCETDFYWVSYTKKIMDTIYLEARSRIEDLLYLDAKQRYNKLLKKSPDIFQKIPQKYIASYLGIKPPSLSRIKKSIY</sequence>
<feature type="domain" description="Cyclic nucleotide-binding" evidence="1">
    <location>
        <begin position="7"/>
        <end position="55"/>
    </location>
</feature>
<dbReference type="InterPro" id="IPR014710">
    <property type="entry name" value="RmlC-like_jellyroll"/>
</dbReference>
<dbReference type="RefSeq" id="WP_345233013.1">
    <property type="nucleotide sequence ID" value="NZ_BAABIQ010000041.1"/>
</dbReference>
<gene>
    <name evidence="2" type="ORF">GCM10023231_31600</name>
</gene>
<protein>
    <submittedName>
        <fullName evidence="2">Crp/Fnr family transcriptional regulator</fullName>
    </submittedName>
</protein>
<evidence type="ECO:0000313" key="3">
    <source>
        <dbReference type="Proteomes" id="UP001501411"/>
    </source>
</evidence>
<dbReference type="InterPro" id="IPR018490">
    <property type="entry name" value="cNMP-bd_dom_sf"/>
</dbReference>
<dbReference type="Pfam" id="PF00027">
    <property type="entry name" value="cNMP_binding"/>
    <property type="match status" value="1"/>
</dbReference>
<dbReference type="Proteomes" id="UP001501411">
    <property type="component" value="Unassembled WGS sequence"/>
</dbReference>
<accession>A0ABP9BUT7</accession>
<dbReference type="CDD" id="cd00038">
    <property type="entry name" value="CAP_ED"/>
    <property type="match status" value="1"/>
</dbReference>
<evidence type="ECO:0000313" key="2">
    <source>
        <dbReference type="EMBL" id="GAA4800502.1"/>
    </source>
</evidence>
<dbReference type="InterPro" id="IPR000595">
    <property type="entry name" value="cNMP-bd_dom"/>
</dbReference>
<dbReference type="Gene3D" id="2.60.120.10">
    <property type="entry name" value="Jelly Rolls"/>
    <property type="match status" value="1"/>
</dbReference>
<organism evidence="2 3">
    <name type="scientific">Olivibacter ginsenosidimutans</name>
    <dbReference type="NCBI Taxonomy" id="1176537"/>
    <lineage>
        <taxon>Bacteria</taxon>
        <taxon>Pseudomonadati</taxon>
        <taxon>Bacteroidota</taxon>
        <taxon>Sphingobacteriia</taxon>
        <taxon>Sphingobacteriales</taxon>
        <taxon>Sphingobacteriaceae</taxon>
        <taxon>Olivibacter</taxon>
    </lineage>
</organism>
<keyword evidence="3" id="KW-1185">Reference proteome</keyword>
<dbReference type="EMBL" id="BAABIQ010000041">
    <property type="protein sequence ID" value="GAA4800502.1"/>
    <property type="molecule type" value="Genomic_DNA"/>
</dbReference>
<comment type="caution">
    <text evidence="2">The sequence shown here is derived from an EMBL/GenBank/DDBJ whole genome shotgun (WGS) entry which is preliminary data.</text>
</comment>
<dbReference type="SUPFAM" id="SSF51206">
    <property type="entry name" value="cAMP-binding domain-like"/>
    <property type="match status" value="1"/>
</dbReference>
<proteinExistence type="predicted"/>